<evidence type="ECO:0000259" key="5">
    <source>
        <dbReference type="Pfam" id="PF03171"/>
    </source>
</evidence>
<comment type="caution">
    <text evidence="6">The sequence shown here is derived from an EMBL/GenBank/DDBJ whole genome shotgun (WGS) entry which is preliminary data.</text>
</comment>
<comment type="similarity">
    <text evidence="1">Belongs to the iron/ascorbate-dependent oxidoreductase family.</text>
</comment>
<keyword evidence="3" id="KW-0560">Oxidoreductase</keyword>
<sequence>MLHGVHRFFEQDSEVKKQFYTRDVTSKLVYNSNHDLFTSTAANKRDTFFCFMAPSLPQPEELPEPCRKHKVVTSSTMEAAKPSLTSYSNRRSELEAFDDTKTGVKGLVDAGMQKIPDIFIHPPDAFDKNSCDKCKEYSIPIIDLKRLDKDLTMDRCPSCEPGTLIVNIADLLQLISNDKFKSVNHRVLAQRIGPRILVASFFRTHFQEELASRSYGPIKELLSETNLPCYRN</sequence>
<accession>A0AAD8I661</accession>
<dbReference type="GO" id="GO:0016491">
    <property type="term" value="F:oxidoreductase activity"/>
    <property type="evidence" value="ECO:0007669"/>
    <property type="project" value="UniProtKB-KW"/>
</dbReference>
<keyword evidence="2" id="KW-0479">Metal-binding</keyword>
<dbReference type="InterPro" id="IPR027443">
    <property type="entry name" value="IPNS-like_sf"/>
</dbReference>
<evidence type="ECO:0000313" key="6">
    <source>
        <dbReference type="EMBL" id="KAK1379852.1"/>
    </source>
</evidence>
<dbReference type="PANTHER" id="PTHR10209:SF859">
    <property type="entry name" value="OS03G0690500 PROTEIN"/>
    <property type="match status" value="1"/>
</dbReference>
<dbReference type="Proteomes" id="UP001237642">
    <property type="component" value="Unassembled WGS sequence"/>
</dbReference>
<evidence type="ECO:0000256" key="1">
    <source>
        <dbReference type="ARBA" id="ARBA00008056"/>
    </source>
</evidence>
<dbReference type="SUPFAM" id="SSF51197">
    <property type="entry name" value="Clavaminate synthase-like"/>
    <property type="match status" value="1"/>
</dbReference>
<organism evidence="6 7">
    <name type="scientific">Heracleum sosnowskyi</name>
    <dbReference type="NCBI Taxonomy" id="360622"/>
    <lineage>
        <taxon>Eukaryota</taxon>
        <taxon>Viridiplantae</taxon>
        <taxon>Streptophyta</taxon>
        <taxon>Embryophyta</taxon>
        <taxon>Tracheophyta</taxon>
        <taxon>Spermatophyta</taxon>
        <taxon>Magnoliopsida</taxon>
        <taxon>eudicotyledons</taxon>
        <taxon>Gunneridae</taxon>
        <taxon>Pentapetalae</taxon>
        <taxon>asterids</taxon>
        <taxon>campanulids</taxon>
        <taxon>Apiales</taxon>
        <taxon>Apiaceae</taxon>
        <taxon>Apioideae</taxon>
        <taxon>apioid superclade</taxon>
        <taxon>Tordylieae</taxon>
        <taxon>Tordyliinae</taxon>
        <taxon>Heracleum</taxon>
    </lineage>
</organism>
<evidence type="ECO:0000313" key="7">
    <source>
        <dbReference type="Proteomes" id="UP001237642"/>
    </source>
</evidence>
<protein>
    <submittedName>
        <fullName evidence="6">Deacetoxyvindoline 4-hydroxylase-like</fullName>
    </submittedName>
</protein>
<reference evidence="6" key="2">
    <citation type="submission" date="2023-05" db="EMBL/GenBank/DDBJ databases">
        <authorList>
            <person name="Schelkunov M.I."/>
        </authorList>
    </citation>
    <scope>NUCLEOTIDE SEQUENCE</scope>
    <source>
        <strain evidence="6">Hsosn_3</strain>
        <tissue evidence="6">Leaf</tissue>
    </source>
</reference>
<dbReference type="InterPro" id="IPR044861">
    <property type="entry name" value="IPNS-like_FE2OG_OXY"/>
</dbReference>
<dbReference type="Gene3D" id="2.60.120.330">
    <property type="entry name" value="B-lactam Antibiotic, Isopenicillin N Synthase, Chain"/>
    <property type="match status" value="3"/>
</dbReference>
<name>A0AAD8I661_9APIA</name>
<evidence type="ECO:0000256" key="4">
    <source>
        <dbReference type="ARBA" id="ARBA00023004"/>
    </source>
</evidence>
<keyword evidence="7" id="KW-1185">Reference proteome</keyword>
<dbReference type="Pfam" id="PF03171">
    <property type="entry name" value="2OG-FeII_Oxy"/>
    <property type="match status" value="1"/>
</dbReference>
<reference evidence="6" key="1">
    <citation type="submission" date="2023-02" db="EMBL/GenBank/DDBJ databases">
        <title>Genome of toxic invasive species Heracleum sosnowskyi carries increased number of genes despite the absence of recent whole-genome duplications.</title>
        <authorList>
            <person name="Schelkunov M."/>
            <person name="Shtratnikova V."/>
            <person name="Makarenko M."/>
            <person name="Klepikova A."/>
            <person name="Omelchenko D."/>
            <person name="Novikova G."/>
            <person name="Obukhova E."/>
            <person name="Bogdanov V."/>
            <person name="Penin A."/>
            <person name="Logacheva M."/>
        </authorList>
    </citation>
    <scope>NUCLEOTIDE SEQUENCE</scope>
    <source>
        <strain evidence="6">Hsosn_3</strain>
        <tissue evidence="6">Leaf</tissue>
    </source>
</reference>
<evidence type="ECO:0000256" key="2">
    <source>
        <dbReference type="ARBA" id="ARBA00022723"/>
    </source>
</evidence>
<dbReference type="EMBL" id="JAUIZM010000006">
    <property type="protein sequence ID" value="KAK1379852.1"/>
    <property type="molecule type" value="Genomic_DNA"/>
</dbReference>
<dbReference type="PANTHER" id="PTHR10209">
    <property type="entry name" value="OXIDOREDUCTASE, 2OG-FE II OXYGENASE FAMILY PROTEIN"/>
    <property type="match status" value="1"/>
</dbReference>
<proteinExistence type="inferred from homology"/>
<dbReference type="AlphaFoldDB" id="A0AAD8I661"/>
<gene>
    <name evidence="6" type="ORF">POM88_026596</name>
</gene>
<dbReference type="GO" id="GO:0046872">
    <property type="term" value="F:metal ion binding"/>
    <property type="evidence" value="ECO:0007669"/>
    <property type="project" value="UniProtKB-KW"/>
</dbReference>
<feature type="domain" description="Isopenicillin N synthase-like Fe(2+) 2OG dioxygenase" evidence="5">
    <location>
        <begin position="156"/>
        <end position="203"/>
    </location>
</feature>
<evidence type="ECO:0000256" key="3">
    <source>
        <dbReference type="ARBA" id="ARBA00023002"/>
    </source>
</evidence>
<keyword evidence="4" id="KW-0408">Iron</keyword>